<evidence type="ECO:0000313" key="2">
    <source>
        <dbReference type="EnsemblPlants" id="LPERR12G05970.1"/>
    </source>
</evidence>
<accession>A0A0D9XY12</accession>
<sequence>MATEVTPADIEAAVSPTITPAPAATATMEIIPTAATQAAPSSHPAITTMVYVPSEDKGKKIQEPAAAVGPTDGFDSEKTVSTEKVVQSSCAKDTLLEHLAPLVEEGEKIRDQFAILKDEIEVYRNANKNFKDSLRDIAGPDLALIEAKKQADELIKELQKNNDAPVTQNRALKKTFAKEISAMKLEHNEEVLTLKTELDEARKTNVEFYEAAEPISDALNSATQGSNTSNFEVALAMIKSLYPRIDLEPISQGYAAGTTGEQALELLNKVYDLAKIVAKDSLYPDEENEE</sequence>
<evidence type="ECO:0000313" key="3">
    <source>
        <dbReference type="Proteomes" id="UP000032180"/>
    </source>
</evidence>
<evidence type="ECO:0000256" key="1">
    <source>
        <dbReference type="SAM" id="Coils"/>
    </source>
</evidence>
<reference evidence="3" key="2">
    <citation type="submission" date="2013-12" db="EMBL/GenBank/DDBJ databases">
        <authorList>
            <person name="Yu Y."/>
            <person name="Lee S."/>
            <person name="de Baynast K."/>
            <person name="Wissotski M."/>
            <person name="Liu L."/>
            <person name="Talag J."/>
            <person name="Goicoechea J."/>
            <person name="Angelova A."/>
            <person name="Jetty R."/>
            <person name="Kudrna D."/>
            <person name="Golser W."/>
            <person name="Rivera L."/>
            <person name="Zhang J."/>
            <person name="Wing R."/>
        </authorList>
    </citation>
    <scope>NUCLEOTIDE SEQUENCE</scope>
</reference>
<dbReference type="EnsemblPlants" id="LPERR12G05970.1">
    <property type="protein sequence ID" value="LPERR12G05970.1"/>
    <property type="gene ID" value="LPERR12G05970"/>
</dbReference>
<keyword evidence="3" id="KW-1185">Reference proteome</keyword>
<protein>
    <submittedName>
        <fullName evidence="2">Uncharacterized protein</fullName>
    </submittedName>
</protein>
<dbReference type="Proteomes" id="UP000032180">
    <property type="component" value="Chromosome 12"/>
</dbReference>
<keyword evidence="1" id="KW-0175">Coiled coil</keyword>
<dbReference type="AlphaFoldDB" id="A0A0D9XY12"/>
<name>A0A0D9XY12_9ORYZ</name>
<dbReference type="HOGENOM" id="CLU_036755_1_0_1"/>
<reference evidence="2" key="3">
    <citation type="submission" date="2015-04" db="UniProtKB">
        <authorList>
            <consortium name="EnsemblPlants"/>
        </authorList>
    </citation>
    <scope>IDENTIFICATION</scope>
</reference>
<organism evidence="2 3">
    <name type="scientific">Leersia perrieri</name>
    <dbReference type="NCBI Taxonomy" id="77586"/>
    <lineage>
        <taxon>Eukaryota</taxon>
        <taxon>Viridiplantae</taxon>
        <taxon>Streptophyta</taxon>
        <taxon>Embryophyta</taxon>
        <taxon>Tracheophyta</taxon>
        <taxon>Spermatophyta</taxon>
        <taxon>Magnoliopsida</taxon>
        <taxon>Liliopsida</taxon>
        <taxon>Poales</taxon>
        <taxon>Poaceae</taxon>
        <taxon>BOP clade</taxon>
        <taxon>Oryzoideae</taxon>
        <taxon>Oryzeae</taxon>
        <taxon>Oryzinae</taxon>
        <taxon>Leersia</taxon>
    </lineage>
</organism>
<dbReference type="Gramene" id="LPERR12G05970.1">
    <property type="protein sequence ID" value="LPERR12G05970.1"/>
    <property type="gene ID" value="LPERR12G05970"/>
</dbReference>
<feature type="coiled-coil region" evidence="1">
    <location>
        <begin position="144"/>
        <end position="204"/>
    </location>
</feature>
<reference evidence="2 3" key="1">
    <citation type="submission" date="2012-08" db="EMBL/GenBank/DDBJ databases">
        <title>Oryza genome evolution.</title>
        <authorList>
            <person name="Wing R.A."/>
        </authorList>
    </citation>
    <scope>NUCLEOTIDE SEQUENCE</scope>
</reference>
<proteinExistence type="predicted"/>